<dbReference type="eggNOG" id="COG0132">
    <property type="taxonomic scope" value="Bacteria"/>
</dbReference>
<evidence type="ECO:0000256" key="9">
    <source>
        <dbReference type="RuleBase" id="RU004165"/>
    </source>
</evidence>
<dbReference type="AlphaFoldDB" id="D1AP73"/>
<keyword evidence="6 8" id="KW-0418">Kinase</keyword>
<comment type="subunit">
    <text evidence="8">Homotetramer.</text>
</comment>
<dbReference type="EC" id="2.7.1.21" evidence="2 8"/>
<evidence type="ECO:0000256" key="1">
    <source>
        <dbReference type="ARBA" id="ARBA00007587"/>
    </source>
</evidence>
<dbReference type="GO" id="GO:0071897">
    <property type="term" value="P:DNA biosynthetic process"/>
    <property type="evidence" value="ECO:0007669"/>
    <property type="project" value="UniProtKB-KW"/>
</dbReference>
<dbReference type="SUPFAM" id="SSF57716">
    <property type="entry name" value="Glucocorticoid receptor-like (DNA-binding domain)"/>
    <property type="match status" value="1"/>
</dbReference>
<dbReference type="GO" id="GO:0004797">
    <property type="term" value="F:thymidine kinase activity"/>
    <property type="evidence" value="ECO:0007669"/>
    <property type="project" value="UniProtKB-UniRule"/>
</dbReference>
<comment type="catalytic activity">
    <reaction evidence="8">
        <text>thymidine + ATP = dTMP + ADP + H(+)</text>
        <dbReference type="Rhea" id="RHEA:19129"/>
        <dbReference type="ChEBI" id="CHEBI:15378"/>
        <dbReference type="ChEBI" id="CHEBI:17748"/>
        <dbReference type="ChEBI" id="CHEBI:30616"/>
        <dbReference type="ChEBI" id="CHEBI:63528"/>
        <dbReference type="ChEBI" id="CHEBI:456216"/>
        <dbReference type="EC" id="2.7.1.21"/>
    </reaction>
</comment>
<reference evidence="10 11" key="2">
    <citation type="journal article" date="2010" name="Stand. Genomic Sci.">
        <title>Complete genome sequence of Sebaldella termitidis type strain (NCTC 11300).</title>
        <authorList>
            <person name="Harmon-Smith M."/>
            <person name="Celia L."/>
            <person name="Chertkov O."/>
            <person name="Lapidus A."/>
            <person name="Copeland A."/>
            <person name="Glavina Del Rio T."/>
            <person name="Nolan M."/>
            <person name="Lucas S."/>
            <person name="Tice H."/>
            <person name="Cheng J.F."/>
            <person name="Han C."/>
            <person name="Detter J.C."/>
            <person name="Bruce D."/>
            <person name="Goodwin L."/>
            <person name="Pitluck S."/>
            <person name="Pati A."/>
            <person name="Liolios K."/>
            <person name="Ivanova N."/>
            <person name="Mavromatis K."/>
            <person name="Mikhailova N."/>
            <person name="Chen A."/>
            <person name="Palaniappan K."/>
            <person name="Land M."/>
            <person name="Hauser L."/>
            <person name="Chang Y.J."/>
            <person name="Jeffries C.D."/>
            <person name="Brettin T."/>
            <person name="Goker M."/>
            <person name="Beck B."/>
            <person name="Bristow J."/>
            <person name="Eisen J.A."/>
            <person name="Markowitz V."/>
            <person name="Hugenholtz P."/>
            <person name="Kyrpides N.C."/>
            <person name="Klenk H.P."/>
            <person name="Chen F."/>
        </authorList>
    </citation>
    <scope>NUCLEOTIDE SEQUENCE [LARGE SCALE GENOMIC DNA]</scope>
    <source>
        <strain evidence="11">ATCC 33386 / NCTC 11300</strain>
    </source>
</reference>
<keyword evidence="11" id="KW-1185">Reference proteome</keyword>
<dbReference type="Gene3D" id="3.40.50.300">
    <property type="entry name" value="P-loop containing nucleotide triphosphate hydrolases"/>
    <property type="match status" value="2"/>
</dbReference>
<keyword evidence="4 8" id="KW-0808">Transferase</keyword>
<dbReference type="PANTHER" id="PTHR11441:SF0">
    <property type="entry name" value="THYMIDINE KINASE, CYTOSOLIC"/>
    <property type="match status" value="1"/>
</dbReference>
<dbReference type="Gene3D" id="3.30.60.20">
    <property type="match status" value="1"/>
</dbReference>
<reference evidence="11" key="1">
    <citation type="submission" date="2009-09" db="EMBL/GenBank/DDBJ databases">
        <title>The complete chromosome of Sebaldella termitidis ATCC 33386.</title>
        <authorList>
            <consortium name="US DOE Joint Genome Institute (JGI-PGF)"/>
            <person name="Lucas S."/>
            <person name="Copeland A."/>
            <person name="Lapidus A."/>
            <person name="Glavina del Rio T."/>
            <person name="Dalin E."/>
            <person name="Tice H."/>
            <person name="Bruce D."/>
            <person name="Goodwin L."/>
            <person name="Pitluck S."/>
            <person name="Kyrpides N."/>
            <person name="Mavromatis K."/>
            <person name="Ivanova N."/>
            <person name="Mikhailova N."/>
            <person name="Sims D."/>
            <person name="Meincke L."/>
            <person name="Brettin T."/>
            <person name="Detter J.C."/>
            <person name="Han C."/>
            <person name="Larimer F."/>
            <person name="Land M."/>
            <person name="Hauser L."/>
            <person name="Markowitz V."/>
            <person name="Cheng J.F."/>
            <person name="Hugenholtz P."/>
            <person name="Woyke T."/>
            <person name="Wu D."/>
            <person name="Eisen J.A."/>
        </authorList>
    </citation>
    <scope>NUCLEOTIDE SEQUENCE [LARGE SCALE GENOMIC DNA]</scope>
    <source>
        <strain evidence="11">ATCC 33386 / NCTC 11300</strain>
    </source>
</reference>
<dbReference type="GO" id="GO:0046104">
    <property type="term" value="P:thymidine metabolic process"/>
    <property type="evidence" value="ECO:0007669"/>
    <property type="project" value="TreeGrafter"/>
</dbReference>
<feature type="binding site" evidence="8">
    <location>
        <begin position="94"/>
        <end position="97"/>
    </location>
    <ligand>
        <name>ATP</name>
        <dbReference type="ChEBI" id="CHEBI:30616"/>
    </ligand>
</feature>
<keyword evidence="7 8" id="KW-0067">ATP-binding</keyword>
<keyword evidence="8" id="KW-0963">Cytoplasm</keyword>
<dbReference type="Proteomes" id="UP000000845">
    <property type="component" value="Chromosome"/>
</dbReference>
<dbReference type="PANTHER" id="PTHR11441">
    <property type="entry name" value="THYMIDINE KINASE"/>
    <property type="match status" value="1"/>
</dbReference>
<dbReference type="PROSITE" id="PS00603">
    <property type="entry name" value="TK_CELLULAR_TYPE"/>
    <property type="match status" value="1"/>
</dbReference>
<comment type="subcellular location">
    <subcellularLocation>
        <location evidence="8">Cytoplasm</location>
    </subcellularLocation>
</comment>
<dbReference type="InterPro" id="IPR027417">
    <property type="entry name" value="P-loop_NTPase"/>
</dbReference>
<dbReference type="GO" id="GO:0005829">
    <property type="term" value="C:cytosol"/>
    <property type="evidence" value="ECO:0007669"/>
    <property type="project" value="TreeGrafter"/>
</dbReference>
<dbReference type="GO" id="GO:0005524">
    <property type="term" value="F:ATP binding"/>
    <property type="evidence" value="ECO:0007669"/>
    <property type="project" value="UniProtKB-UniRule"/>
</dbReference>
<dbReference type="SUPFAM" id="SSF52540">
    <property type="entry name" value="P-loop containing nucleoside triphosphate hydrolases"/>
    <property type="match status" value="2"/>
</dbReference>
<protein>
    <recommendedName>
        <fullName evidence="2 8">Thymidine kinase</fullName>
        <ecNumber evidence="2 8">2.7.1.21</ecNumber>
    </recommendedName>
</protein>
<dbReference type="STRING" id="526218.Sterm_3065"/>
<evidence type="ECO:0000256" key="6">
    <source>
        <dbReference type="ARBA" id="ARBA00022777"/>
    </source>
</evidence>
<organism evidence="10 11">
    <name type="scientific">Sebaldella termitidis (strain ATCC 33386 / NCTC 11300)</name>
    <dbReference type="NCBI Taxonomy" id="526218"/>
    <lineage>
        <taxon>Bacteria</taxon>
        <taxon>Fusobacteriati</taxon>
        <taxon>Fusobacteriota</taxon>
        <taxon>Fusobacteriia</taxon>
        <taxon>Fusobacteriales</taxon>
        <taxon>Leptotrichiaceae</taxon>
        <taxon>Sebaldella</taxon>
    </lineage>
</organism>
<dbReference type="RefSeq" id="WP_012862489.1">
    <property type="nucleotide sequence ID" value="NC_013517.1"/>
</dbReference>
<feature type="binding site" evidence="8">
    <location>
        <position position="151"/>
    </location>
    <ligand>
        <name>Zn(2+)</name>
        <dbReference type="ChEBI" id="CHEBI:29105"/>
    </ligand>
</feature>
<dbReference type="KEGG" id="str:Sterm_3065"/>
<dbReference type="HOGENOM" id="CLU_766818_0_0_0"/>
<evidence type="ECO:0000256" key="8">
    <source>
        <dbReference type="HAMAP-Rule" id="MF_00124"/>
    </source>
</evidence>
<keyword evidence="8" id="KW-0862">Zinc</keyword>
<feature type="binding site" evidence="8">
    <location>
        <position position="154"/>
    </location>
    <ligand>
        <name>Zn(2+)</name>
        <dbReference type="ChEBI" id="CHEBI:29105"/>
    </ligand>
</feature>
<evidence type="ECO:0000256" key="5">
    <source>
        <dbReference type="ARBA" id="ARBA00022741"/>
    </source>
</evidence>
<evidence type="ECO:0000256" key="2">
    <source>
        <dbReference type="ARBA" id="ARBA00012118"/>
    </source>
</evidence>
<dbReference type="HAMAP" id="MF_00124">
    <property type="entry name" value="Thymidine_kinase"/>
    <property type="match status" value="1"/>
</dbReference>
<dbReference type="eggNOG" id="COG1435">
    <property type="taxonomic scope" value="Bacteria"/>
</dbReference>
<keyword evidence="8" id="KW-0479">Metal-binding</keyword>
<evidence type="ECO:0000256" key="4">
    <source>
        <dbReference type="ARBA" id="ARBA00022679"/>
    </source>
</evidence>
<dbReference type="NCBIfam" id="NF003296">
    <property type="entry name" value="PRK04296.1-1"/>
    <property type="match status" value="1"/>
</dbReference>
<evidence type="ECO:0000256" key="7">
    <source>
        <dbReference type="ARBA" id="ARBA00022840"/>
    </source>
</evidence>
<dbReference type="Pfam" id="PF13500">
    <property type="entry name" value="AAA_26"/>
    <property type="match status" value="1"/>
</dbReference>
<dbReference type="InterPro" id="IPR001267">
    <property type="entry name" value="Thymidine_kinase"/>
</dbReference>
<keyword evidence="5 8" id="KW-0547">Nucleotide-binding</keyword>
<dbReference type="EMBL" id="CP001739">
    <property type="protein sequence ID" value="ACZ09907.1"/>
    <property type="molecule type" value="Genomic_DNA"/>
</dbReference>
<gene>
    <name evidence="8" type="primary">tdk</name>
    <name evidence="10" type="ordered locus">Sterm_3065</name>
</gene>
<evidence type="ECO:0000313" key="10">
    <source>
        <dbReference type="EMBL" id="ACZ09907.1"/>
    </source>
</evidence>
<dbReference type="GO" id="GO:0008270">
    <property type="term" value="F:zinc ion binding"/>
    <property type="evidence" value="ECO:0007669"/>
    <property type="project" value="UniProtKB-UniRule"/>
</dbReference>
<feature type="binding site" evidence="8">
    <location>
        <position position="192"/>
    </location>
    <ligand>
        <name>Zn(2+)</name>
        <dbReference type="ChEBI" id="CHEBI:29105"/>
    </ligand>
</feature>
<sequence length="357" mass="41102">MNLYLSNNSGILEVVTGSMFSGKSEELIRRLRRAKYAKQKTAVFKPAIDKRYEGDDVNIVSHSQNKIEAILAKDVSVMEEYLENNPDIQVIGIDEAQFFGEDVVAFCEKCVKLGKRVVVAGLDMNFRGEPYEPMPRLMATADYVDKFHAICTVCGNPAYVTQRIINGEPAYYDDPVLFVGTTESYEARCRRHHIVKYRDKKETKIYFVVGTDINVGKEHAENEYIFENKNKQSMKILKINNVEDVLDLAQLRRDIKEATQNHDVIVIRVIGGILYPLKEEYNLLNLMIEYRKESEVIVVAENREGILNHVYLTIDVLHRNNINVKEVIYINKNIENAEEAANISRVSQRLKIPFRYL</sequence>
<dbReference type="Pfam" id="PF00265">
    <property type="entry name" value="TK"/>
    <property type="match status" value="1"/>
</dbReference>
<evidence type="ECO:0000313" key="11">
    <source>
        <dbReference type="Proteomes" id="UP000000845"/>
    </source>
</evidence>
<evidence type="ECO:0000256" key="3">
    <source>
        <dbReference type="ARBA" id="ARBA00022634"/>
    </source>
</evidence>
<keyword evidence="3 8" id="KW-0237">DNA synthesis</keyword>
<feature type="active site" description="Proton acceptor" evidence="8">
    <location>
        <position position="95"/>
    </location>
</feature>
<dbReference type="InterPro" id="IPR020633">
    <property type="entry name" value="Thymidine_kinase_CS"/>
</dbReference>
<feature type="binding site" evidence="8">
    <location>
        <begin position="17"/>
        <end position="24"/>
    </location>
    <ligand>
        <name>ATP</name>
        <dbReference type="ChEBI" id="CHEBI:30616"/>
    </ligand>
</feature>
<comment type="similarity">
    <text evidence="1 8 9">Belongs to the thymidine kinase family.</text>
</comment>
<name>D1AP73_SEBTE</name>
<proteinExistence type="inferred from homology"/>
<accession>D1AP73</accession>
<feature type="binding site" evidence="8">
    <location>
        <position position="189"/>
    </location>
    <ligand>
        <name>Zn(2+)</name>
        <dbReference type="ChEBI" id="CHEBI:29105"/>
    </ligand>
</feature>